<name>A0A328DIX7_9ASTE</name>
<dbReference type="AlphaFoldDB" id="A0A328DIX7"/>
<evidence type="ECO:0000313" key="2">
    <source>
        <dbReference type="Proteomes" id="UP000249390"/>
    </source>
</evidence>
<gene>
    <name evidence="1" type="ORF">DM860_013802</name>
</gene>
<protein>
    <submittedName>
        <fullName evidence="1">Uncharacterized protein</fullName>
    </submittedName>
</protein>
<proteinExistence type="predicted"/>
<accession>A0A328DIX7</accession>
<sequence>MSEQYLHGGDIEKGNGYDEQILLTHEMANKIENGDRGIAKAFQKASLAYLRAKHFVSIQNEKDHTTSRGPSEKGS</sequence>
<keyword evidence="2" id="KW-1185">Reference proteome</keyword>
<evidence type="ECO:0000313" key="1">
    <source>
        <dbReference type="EMBL" id="RAL45406.1"/>
    </source>
</evidence>
<organism evidence="1 2">
    <name type="scientific">Cuscuta australis</name>
    <dbReference type="NCBI Taxonomy" id="267555"/>
    <lineage>
        <taxon>Eukaryota</taxon>
        <taxon>Viridiplantae</taxon>
        <taxon>Streptophyta</taxon>
        <taxon>Embryophyta</taxon>
        <taxon>Tracheophyta</taxon>
        <taxon>Spermatophyta</taxon>
        <taxon>Magnoliopsida</taxon>
        <taxon>eudicotyledons</taxon>
        <taxon>Gunneridae</taxon>
        <taxon>Pentapetalae</taxon>
        <taxon>asterids</taxon>
        <taxon>lamiids</taxon>
        <taxon>Solanales</taxon>
        <taxon>Convolvulaceae</taxon>
        <taxon>Cuscuteae</taxon>
        <taxon>Cuscuta</taxon>
        <taxon>Cuscuta subgen. Grammica</taxon>
        <taxon>Cuscuta sect. Cleistogrammica</taxon>
    </lineage>
</organism>
<dbReference type="Proteomes" id="UP000249390">
    <property type="component" value="Unassembled WGS sequence"/>
</dbReference>
<dbReference type="EMBL" id="NQVE01000134">
    <property type="protein sequence ID" value="RAL45406.1"/>
    <property type="molecule type" value="Genomic_DNA"/>
</dbReference>
<comment type="caution">
    <text evidence="1">The sequence shown here is derived from an EMBL/GenBank/DDBJ whole genome shotgun (WGS) entry which is preliminary data.</text>
</comment>
<reference evidence="1 2" key="1">
    <citation type="submission" date="2018-06" db="EMBL/GenBank/DDBJ databases">
        <title>The Genome of Cuscuta australis (Dodder) Provides Insight into the Evolution of Plant Parasitism.</title>
        <authorList>
            <person name="Liu H."/>
        </authorList>
    </citation>
    <scope>NUCLEOTIDE SEQUENCE [LARGE SCALE GENOMIC DNA]</scope>
    <source>
        <strain evidence="2">cv. Yunnan</strain>
        <tissue evidence="1">Vines</tissue>
    </source>
</reference>